<dbReference type="RefSeq" id="WP_111863741.1">
    <property type="nucleotide sequence ID" value="NZ_QLYX01000002.1"/>
</dbReference>
<protein>
    <submittedName>
        <fullName evidence="2">Uma2 family endonuclease</fullName>
    </submittedName>
</protein>
<dbReference type="Pfam" id="PF05685">
    <property type="entry name" value="Uma2"/>
    <property type="match status" value="1"/>
</dbReference>
<dbReference type="SUPFAM" id="SSF52980">
    <property type="entry name" value="Restriction endonuclease-like"/>
    <property type="match status" value="1"/>
</dbReference>
<dbReference type="AlphaFoldDB" id="A0A365HBK7"/>
<feature type="domain" description="Putative restriction endonuclease" evidence="1">
    <location>
        <begin position="24"/>
        <end position="185"/>
    </location>
</feature>
<sequence length="199" mass="21310">MDGGEGGMAMPLPAEPSHGGYTVEDWMNLPESVGQRVELIDGSFVVSPTPLSIHQICAKRLVRILDDAAPGDMEVVEAFGVRTADEVPVPDVLVGDAEVLLGAAAVLQPGEVYAVAEIVSMGNRRRDYQDKPRLYAEAGIGTFLRIELAGPNPPHVEVLALRDGKYVSVVNAAAGETVALTEPFPVRFDPAELVGRRRR</sequence>
<keyword evidence="2" id="KW-0540">Nuclease</keyword>
<reference evidence="2 3" key="1">
    <citation type="submission" date="2018-06" db="EMBL/GenBank/DDBJ databases">
        <title>Actinomadura craniellae sp. nov. isolated from marine sponge Craniella sp.</title>
        <authorList>
            <person name="Li L."/>
            <person name="Xu Q.H."/>
            <person name="Lin H.W."/>
            <person name="Lu Y.H."/>
        </authorList>
    </citation>
    <scope>NUCLEOTIDE SEQUENCE [LARGE SCALE GENOMIC DNA]</scope>
    <source>
        <strain evidence="2 3">LHW63021</strain>
    </source>
</reference>
<dbReference type="InterPro" id="IPR011335">
    <property type="entry name" value="Restrct_endonuc-II-like"/>
</dbReference>
<dbReference type="InterPro" id="IPR008538">
    <property type="entry name" value="Uma2"/>
</dbReference>
<keyword evidence="3" id="KW-1185">Reference proteome</keyword>
<accession>A0A365HBK7</accession>
<dbReference type="PANTHER" id="PTHR35400">
    <property type="entry name" value="SLR1083 PROTEIN"/>
    <property type="match status" value="1"/>
</dbReference>
<keyword evidence="2" id="KW-0378">Hydrolase</keyword>
<comment type="caution">
    <text evidence="2">The sequence shown here is derived from an EMBL/GenBank/DDBJ whole genome shotgun (WGS) entry which is preliminary data.</text>
</comment>
<dbReference type="Gene3D" id="3.90.1570.10">
    <property type="entry name" value="tt1808, chain A"/>
    <property type="match status" value="1"/>
</dbReference>
<dbReference type="OrthoDB" id="5524117at2"/>
<dbReference type="InterPro" id="IPR012296">
    <property type="entry name" value="Nuclease_put_TT1808"/>
</dbReference>
<name>A0A365HBK7_9ACTN</name>
<keyword evidence="2" id="KW-0255">Endonuclease</keyword>
<dbReference type="Proteomes" id="UP000251891">
    <property type="component" value="Unassembled WGS sequence"/>
</dbReference>
<dbReference type="GO" id="GO:0004519">
    <property type="term" value="F:endonuclease activity"/>
    <property type="evidence" value="ECO:0007669"/>
    <property type="project" value="UniProtKB-KW"/>
</dbReference>
<dbReference type="EMBL" id="QLYX01000002">
    <property type="protein sequence ID" value="RAY16402.1"/>
    <property type="molecule type" value="Genomic_DNA"/>
</dbReference>
<evidence type="ECO:0000259" key="1">
    <source>
        <dbReference type="Pfam" id="PF05685"/>
    </source>
</evidence>
<dbReference type="PANTHER" id="PTHR35400:SF3">
    <property type="entry name" value="SLL1072 PROTEIN"/>
    <property type="match status" value="1"/>
</dbReference>
<gene>
    <name evidence="2" type="ORF">DPM19_05880</name>
</gene>
<evidence type="ECO:0000313" key="3">
    <source>
        <dbReference type="Proteomes" id="UP000251891"/>
    </source>
</evidence>
<evidence type="ECO:0000313" key="2">
    <source>
        <dbReference type="EMBL" id="RAY16402.1"/>
    </source>
</evidence>
<organism evidence="2 3">
    <name type="scientific">Actinomadura craniellae</name>
    <dbReference type="NCBI Taxonomy" id="2231787"/>
    <lineage>
        <taxon>Bacteria</taxon>
        <taxon>Bacillati</taxon>
        <taxon>Actinomycetota</taxon>
        <taxon>Actinomycetes</taxon>
        <taxon>Streptosporangiales</taxon>
        <taxon>Thermomonosporaceae</taxon>
        <taxon>Actinomadura</taxon>
    </lineage>
</organism>
<proteinExistence type="predicted"/>
<dbReference type="CDD" id="cd06260">
    <property type="entry name" value="DUF820-like"/>
    <property type="match status" value="1"/>
</dbReference>